<comment type="caution">
    <text evidence="2">The sequence shown here is derived from an EMBL/GenBank/DDBJ whole genome shotgun (WGS) entry which is preliminary data.</text>
</comment>
<gene>
    <name evidence="2" type="ORF">WJX72_003271</name>
</gene>
<protein>
    <recommendedName>
        <fullName evidence="4">Retinol dehydrogenase 11</fullName>
    </recommendedName>
</protein>
<name>A0AAW1PCM9_9CHLO</name>
<sequence length="281" mass="30712">MSGKAGSLARVLHMRRVLCHTLPAGNVEAGEKVAESIRASGIKGSVQVKQLDLADLASVRALAAELSKQARIDMVILNAGVMGCPKSYTKDGFEMQIGTNHFGHFVLVQGLVDKLKKQDHPSRIVVVSSLAAKMSRLNLDDLHYRNSWYSAMLAYNNSKMANILFAKQLAIRLKGTLVKVFALHPGTIGATNLTRHVTHYIPQFVVQTAMFMVSYFMKTVQQGAATSVYAATAPELEDKSGAYLDCCTIVPAYGHEEVNTKMAEDLWRITEEQIAAATPKC</sequence>
<dbReference type="InterPro" id="IPR002347">
    <property type="entry name" value="SDR_fam"/>
</dbReference>
<dbReference type="PRINTS" id="PR00081">
    <property type="entry name" value="GDHRDH"/>
</dbReference>
<accession>A0AAW1PCM9</accession>
<keyword evidence="1" id="KW-0560">Oxidoreductase</keyword>
<evidence type="ECO:0000313" key="2">
    <source>
        <dbReference type="EMBL" id="KAK9807580.1"/>
    </source>
</evidence>
<dbReference type="Proteomes" id="UP001489004">
    <property type="component" value="Unassembled WGS sequence"/>
</dbReference>
<keyword evidence="3" id="KW-1185">Reference proteome</keyword>
<reference evidence="2 3" key="1">
    <citation type="journal article" date="2024" name="Nat. Commun.">
        <title>Phylogenomics reveals the evolutionary origins of lichenization in chlorophyte algae.</title>
        <authorList>
            <person name="Puginier C."/>
            <person name="Libourel C."/>
            <person name="Otte J."/>
            <person name="Skaloud P."/>
            <person name="Haon M."/>
            <person name="Grisel S."/>
            <person name="Petersen M."/>
            <person name="Berrin J.G."/>
            <person name="Delaux P.M."/>
            <person name="Dal Grande F."/>
            <person name="Keller J."/>
        </authorList>
    </citation>
    <scope>NUCLEOTIDE SEQUENCE [LARGE SCALE GENOMIC DNA]</scope>
    <source>
        <strain evidence="2 3">SAG 2043</strain>
    </source>
</reference>
<dbReference type="SUPFAM" id="SSF51735">
    <property type="entry name" value="NAD(P)-binding Rossmann-fold domains"/>
    <property type="match status" value="1"/>
</dbReference>
<evidence type="ECO:0000256" key="1">
    <source>
        <dbReference type="ARBA" id="ARBA00023002"/>
    </source>
</evidence>
<dbReference type="PANTHER" id="PTHR43157">
    <property type="entry name" value="PHOSPHATIDYLINOSITOL-GLYCAN BIOSYNTHESIS CLASS F PROTEIN-RELATED"/>
    <property type="match status" value="1"/>
</dbReference>
<dbReference type="PANTHER" id="PTHR43157:SF31">
    <property type="entry name" value="PHOSPHATIDYLINOSITOL-GLYCAN BIOSYNTHESIS CLASS F PROTEIN"/>
    <property type="match status" value="1"/>
</dbReference>
<proteinExistence type="predicted"/>
<dbReference type="Gene3D" id="3.40.50.720">
    <property type="entry name" value="NAD(P)-binding Rossmann-like Domain"/>
    <property type="match status" value="1"/>
</dbReference>
<organism evidence="2 3">
    <name type="scientific">[Myrmecia] bisecta</name>
    <dbReference type="NCBI Taxonomy" id="41462"/>
    <lineage>
        <taxon>Eukaryota</taxon>
        <taxon>Viridiplantae</taxon>
        <taxon>Chlorophyta</taxon>
        <taxon>core chlorophytes</taxon>
        <taxon>Trebouxiophyceae</taxon>
        <taxon>Trebouxiales</taxon>
        <taxon>Trebouxiaceae</taxon>
        <taxon>Myrmecia</taxon>
    </lineage>
</organism>
<dbReference type="Pfam" id="PF00106">
    <property type="entry name" value="adh_short"/>
    <property type="match status" value="1"/>
</dbReference>
<dbReference type="EMBL" id="JALJOR010000012">
    <property type="protein sequence ID" value="KAK9807580.1"/>
    <property type="molecule type" value="Genomic_DNA"/>
</dbReference>
<dbReference type="GO" id="GO:0016491">
    <property type="term" value="F:oxidoreductase activity"/>
    <property type="evidence" value="ECO:0007669"/>
    <property type="project" value="UniProtKB-KW"/>
</dbReference>
<dbReference type="AlphaFoldDB" id="A0AAW1PCM9"/>
<evidence type="ECO:0008006" key="4">
    <source>
        <dbReference type="Google" id="ProtNLM"/>
    </source>
</evidence>
<dbReference type="InterPro" id="IPR036291">
    <property type="entry name" value="NAD(P)-bd_dom_sf"/>
</dbReference>
<evidence type="ECO:0000313" key="3">
    <source>
        <dbReference type="Proteomes" id="UP001489004"/>
    </source>
</evidence>